<protein>
    <submittedName>
        <fullName evidence="3">Transposase</fullName>
    </submittedName>
</protein>
<reference evidence="3" key="1">
    <citation type="submission" date="2017-02" db="UniProtKB">
        <authorList>
            <consortium name="WormBaseParasite"/>
        </authorList>
    </citation>
    <scope>IDENTIFICATION</scope>
</reference>
<proteinExistence type="predicted"/>
<keyword evidence="2" id="KW-1185">Reference proteome</keyword>
<organism evidence="3">
    <name type="scientific">Nippostrongylus brasiliensis</name>
    <name type="common">Rat hookworm</name>
    <dbReference type="NCBI Taxonomy" id="27835"/>
    <lineage>
        <taxon>Eukaryota</taxon>
        <taxon>Metazoa</taxon>
        <taxon>Ecdysozoa</taxon>
        <taxon>Nematoda</taxon>
        <taxon>Chromadorea</taxon>
        <taxon>Rhabditida</taxon>
        <taxon>Rhabditina</taxon>
        <taxon>Rhabditomorpha</taxon>
        <taxon>Strongyloidea</taxon>
        <taxon>Heligmosomidae</taxon>
        <taxon>Nippostrongylus</taxon>
    </lineage>
</organism>
<sequence>MRKCRGGDEKLRAIGADEDRRRARVVVSVPEDGMEVVVVRLGVSEVGETWIMAVEDVKASRRSGVRRSCS</sequence>
<reference evidence="1 2" key="2">
    <citation type="submission" date="2018-11" db="EMBL/GenBank/DDBJ databases">
        <authorList>
            <consortium name="Pathogen Informatics"/>
        </authorList>
    </citation>
    <scope>NUCLEOTIDE SEQUENCE [LARGE SCALE GENOMIC DNA]</scope>
</reference>
<dbReference type="Proteomes" id="UP000271162">
    <property type="component" value="Unassembled WGS sequence"/>
</dbReference>
<dbReference type="EMBL" id="UYSL01020885">
    <property type="protein sequence ID" value="VDL76485.1"/>
    <property type="molecule type" value="Genomic_DNA"/>
</dbReference>
<accession>A0A0N4Y9C5</accession>
<dbReference type="AlphaFoldDB" id="A0A0N4Y9C5"/>
<name>A0A0N4Y9C5_NIPBR</name>
<evidence type="ECO:0000313" key="1">
    <source>
        <dbReference type="EMBL" id="VDL76485.1"/>
    </source>
</evidence>
<evidence type="ECO:0000313" key="2">
    <source>
        <dbReference type="Proteomes" id="UP000271162"/>
    </source>
</evidence>
<gene>
    <name evidence="1" type="ORF">NBR_LOCUS12896</name>
</gene>
<dbReference type="WBParaSite" id="NBR_0001289501-mRNA-1">
    <property type="protein sequence ID" value="NBR_0001289501-mRNA-1"/>
    <property type="gene ID" value="NBR_0001289501"/>
</dbReference>
<evidence type="ECO:0000313" key="3">
    <source>
        <dbReference type="WBParaSite" id="NBR_0001289501-mRNA-1"/>
    </source>
</evidence>